<dbReference type="EMBL" id="JAUEPU010000007">
    <property type="protein sequence ID" value="KAK0501105.1"/>
    <property type="molecule type" value="Genomic_DNA"/>
</dbReference>
<keyword evidence="4" id="KW-1185">Reference proteome</keyword>
<evidence type="ECO:0000256" key="2">
    <source>
        <dbReference type="SAM" id="SignalP"/>
    </source>
</evidence>
<organism evidence="3 4">
    <name type="scientific">Armillaria luteobubalina</name>
    <dbReference type="NCBI Taxonomy" id="153913"/>
    <lineage>
        <taxon>Eukaryota</taxon>
        <taxon>Fungi</taxon>
        <taxon>Dikarya</taxon>
        <taxon>Basidiomycota</taxon>
        <taxon>Agaricomycotina</taxon>
        <taxon>Agaricomycetes</taxon>
        <taxon>Agaricomycetidae</taxon>
        <taxon>Agaricales</taxon>
        <taxon>Marasmiineae</taxon>
        <taxon>Physalacriaceae</taxon>
        <taxon>Armillaria</taxon>
    </lineage>
</organism>
<feature type="signal peptide" evidence="2">
    <location>
        <begin position="1"/>
        <end position="21"/>
    </location>
</feature>
<protein>
    <submittedName>
        <fullName evidence="3">Uncharacterized protein</fullName>
    </submittedName>
</protein>
<keyword evidence="1" id="KW-0472">Membrane</keyword>
<reference evidence="3" key="1">
    <citation type="submission" date="2023-06" db="EMBL/GenBank/DDBJ databases">
        <authorList>
            <consortium name="Lawrence Berkeley National Laboratory"/>
            <person name="Ahrendt S."/>
            <person name="Sahu N."/>
            <person name="Indic B."/>
            <person name="Wong-Bajracharya J."/>
            <person name="Merenyi Z."/>
            <person name="Ke H.-M."/>
            <person name="Monk M."/>
            <person name="Kocsube S."/>
            <person name="Drula E."/>
            <person name="Lipzen A."/>
            <person name="Balint B."/>
            <person name="Henrissat B."/>
            <person name="Andreopoulos B."/>
            <person name="Martin F.M."/>
            <person name="Harder C.B."/>
            <person name="Rigling D."/>
            <person name="Ford K.L."/>
            <person name="Foster G.D."/>
            <person name="Pangilinan J."/>
            <person name="Papanicolaou A."/>
            <person name="Barry K."/>
            <person name="LaButti K."/>
            <person name="Viragh M."/>
            <person name="Koriabine M."/>
            <person name="Yan M."/>
            <person name="Riley R."/>
            <person name="Champramary S."/>
            <person name="Plett K.L."/>
            <person name="Tsai I.J."/>
            <person name="Slot J."/>
            <person name="Sipos G."/>
            <person name="Plett J."/>
            <person name="Nagy L.G."/>
            <person name="Grigoriev I.V."/>
        </authorList>
    </citation>
    <scope>NUCLEOTIDE SEQUENCE</scope>
    <source>
        <strain evidence="3">HWK02</strain>
    </source>
</reference>
<keyword evidence="1" id="KW-1133">Transmembrane helix</keyword>
<keyword evidence="1" id="KW-0812">Transmembrane</keyword>
<keyword evidence="2" id="KW-0732">Signal</keyword>
<proteinExistence type="predicted"/>
<accession>A0AA39V0X8</accession>
<gene>
    <name evidence="3" type="ORF">EDD18DRAFT_1102057</name>
</gene>
<dbReference type="Proteomes" id="UP001175228">
    <property type="component" value="Unassembled WGS sequence"/>
</dbReference>
<feature type="transmembrane region" description="Helical" evidence="1">
    <location>
        <begin position="73"/>
        <end position="94"/>
    </location>
</feature>
<evidence type="ECO:0000256" key="1">
    <source>
        <dbReference type="SAM" id="Phobius"/>
    </source>
</evidence>
<feature type="chain" id="PRO_5041366911" evidence="2">
    <location>
        <begin position="22"/>
        <end position="321"/>
    </location>
</feature>
<sequence length="321" mass="35078">MTLDLLHLLCYICHHATVIVALIRVPTNLPDLINVLTASGHVEIVPYNREESREGRKIRPKTKSRPCSRCFQVSLIGVILLAALLFYVGSYVAWTVEIACSGPLMAELEKTLSSIVEAPEFHSRPAKLSSSLFAAAIERGYEELLSASRTIGPGMPYMTSDGRRSSQMVLDSLGLSAVVGDLASNLTGEIISRSKAHSLDSLIHSAKSVGANLQTITQMSIQGAQLMAIEKETWIRAYDHSASSFLSRLGWNSAEQKSLEQLIDALDIVISRQGAASLLFSHTLSRLVSVREKMDGAAALNYDVTLLIEDQWFAILHALDD</sequence>
<name>A0AA39V0X8_9AGAR</name>
<dbReference type="AlphaFoldDB" id="A0AA39V0X8"/>
<evidence type="ECO:0000313" key="4">
    <source>
        <dbReference type="Proteomes" id="UP001175228"/>
    </source>
</evidence>
<evidence type="ECO:0000313" key="3">
    <source>
        <dbReference type="EMBL" id="KAK0501105.1"/>
    </source>
</evidence>
<comment type="caution">
    <text evidence="3">The sequence shown here is derived from an EMBL/GenBank/DDBJ whole genome shotgun (WGS) entry which is preliminary data.</text>
</comment>